<name>A0A9D4I6Q5_DREPO</name>
<reference evidence="1" key="2">
    <citation type="submission" date="2020-11" db="EMBL/GenBank/DDBJ databases">
        <authorList>
            <person name="McCartney M.A."/>
            <person name="Auch B."/>
            <person name="Kono T."/>
            <person name="Mallez S."/>
            <person name="Becker A."/>
            <person name="Gohl D.M."/>
            <person name="Silverstein K.A.T."/>
            <person name="Koren S."/>
            <person name="Bechman K.B."/>
            <person name="Herman A."/>
            <person name="Abrahante J.E."/>
            <person name="Garbe J."/>
        </authorList>
    </citation>
    <scope>NUCLEOTIDE SEQUENCE</scope>
    <source>
        <strain evidence="1">Duluth1</strain>
        <tissue evidence="1">Whole animal</tissue>
    </source>
</reference>
<organism evidence="1 2">
    <name type="scientific">Dreissena polymorpha</name>
    <name type="common">Zebra mussel</name>
    <name type="synonym">Mytilus polymorpha</name>
    <dbReference type="NCBI Taxonomy" id="45954"/>
    <lineage>
        <taxon>Eukaryota</taxon>
        <taxon>Metazoa</taxon>
        <taxon>Spiralia</taxon>
        <taxon>Lophotrochozoa</taxon>
        <taxon>Mollusca</taxon>
        <taxon>Bivalvia</taxon>
        <taxon>Autobranchia</taxon>
        <taxon>Heteroconchia</taxon>
        <taxon>Euheterodonta</taxon>
        <taxon>Imparidentia</taxon>
        <taxon>Neoheterodontei</taxon>
        <taxon>Myida</taxon>
        <taxon>Dreissenoidea</taxon>
        <taxon>Dreissenidae</taxon>
        <taxon>Dreissena</taxon>
    </lineage>
</organism>
<dbReference type="AlphaFoldDB" id="A0A9D4I6Q5"/>
<keyword evidence="2" id="KW-1185">Reference proteome</keyword>
<dbReference type="EMBL" id="JAIWYP010000010">
    <property type="protein sequence ID" value="KAH3752051.1"/>
    <property type="molecule type" value="Genomic_DNA"/>
</dbReference>
<evidence type="ECO:0000313" key="1">
    <source>
        <dbReference type="EMBL" id="KAH3752051.1"/>
    </source>
</evidence>
<proteinExistence type="predicted"/>
<gene>
    <name evidence="1" type="ORF">DPMN_186659</name>
</gene>
<evidence type="ECO:0000313" key="2">
    <source>
        <dbReference type="Proteomes" id="UP000828390"/>
    </source>
</evidence>
<sequence length="104" mass="11440">MPRLVAVVSGDSVKHAHYRVKGSIRIREPIPHHFHRKRRHRDGECWPSGHSSLPKCIDFGHILGAICGAEDAHYRLTGPILVCHVSSISDTYSGGEISGAENAH</sequence>
<accession>A0A9D4I6Q5</accession>
<reference evidence="1" key="1">
    <citation type="journal article" date="2019" name="bioRxiv">
        <title>The Genome of the Zebra Mussel, Dreissena polymorpha: A Resource for Invasive Species Research.</title>
        <authorList>
            <person name="McCartney M.A."/>
            <person name="Auch B."/>
            <person name="Kono T."/>
            <person name="Mallez S."/>
            <person name="Zhang Y."/>
            <person name="Obille A."/>
            <person name="Becker A."/>
            <person name="Abrahante J.E."/>
            <person name="Garbe J."/>
            <person name="Badalamenti J.P."/>
            <person name="Herman A."/>
            <person name="Mangelson H."/>
            <person name="Liachko I."/>
            <person name="Sullivan S."/>
            <person name="Sone E.D."/>
            <person name="Koren S."/>
            <person name="Silverstein K.A.T."/>
            <person name="Beckman K.B."/>
            <person name="Gohl D.M."/>
        </authorList>
    </citation>
    <scope>NUCLEOTIDE SEQUENCE</scope>
    <source>
        <strain evidence="1">Duluth1</strain>
        <tissue evidence="1">Whole animal</tissue>
    </source>
</reference>
<comment type="caution">
    <text evidence="1">The sequence shown here is derived from an EMBL/GenBank/DDBJ whole genome shotgun (WGS) entry which is preliminary data.</text>
</comment>
<protein>
    <submittedName>
        <fullName evidence="1">Uncharacterized protein</fullName>
    </submittedName>
</protein>
<dbReference type="Proteomes" id="UP000828390">
    <property type="component" value="Unassembled WGS sequence"/>
</dbReference>